<evidence type="ECO:0008006" key="3">
    <source>
        <dbReference type="Google" id="ProtNLM"/>
    </source>
</evidence>
<dbReference type="InterPro" id="IPR052894">
    <property type="entry name" value="AsmA-related"/>
</dbReference>
<dbReference type="Proteomes" id="UP000435648">
    <property type="component" value="Chromosome"/>
</dbReference>
<reference evidence="1 2" key="1">
    <citation type="submission" date="2019-12" db="EMBL/GenBank/DDBJ databases">
        <title>The genome of Stappia indica PHM037.</title>
        <authorList>
            <person name="Kacar D."/>
            <person name="Galan B."/>
            <person name="Canedo L."/>
            <person name="Rodriguez P."/>
            <person name="de la Calle F."/>
            <person name="Garcia J.L."/>
        </authorList>
    </citation>
    <scope>NUCLEOTIDE SEQUENCE [LARGE SCALE GENOMIC DNA]</scope>
    <source>
        <strain evidence="1 2">PHM037</strain>
    </source>
</reference>
<gene>
    <name evidence="1" type="ORF">GH266_17730</name>
</gene>
<dbReference type="EMBL" id="CP046908">
    <property type="protein sequence ID" value="QGZ36167.1"/>
    <property type="molecule type" value="Genomic_DNA"/>
</dbReference>
<organism evidence="1 2">
    <name type="scientific">Stappia indica</name>
    <dbReference type="NCBI Taxonomy" id="538381"/>
    <lineage>
        <taxon>Bacteria</taxon>
        <taxon>Pseudomonadati</taxon>
        <taxon>Pseudomonadota</taxon>
        <taxon>Alphaproteobacteria</taxon>
        <taxon>Hyphomicrobiales</taxon>
        <taxon>Stappiaceae</taxon>
        <taxon>Stappia</taxon>
    </lineage>
</organism>
<protein>
    <recommendedName>
        <fullName evidence="3">AsmA protein</fullName>
    </recommendedName>
</protein>
<dbReference type="PANTHER" id="PTHR30441">
    <property type="entry name" value="DUF748 DOMAIN-CONTAINING PROTEIN"/>
    <property type="match status" value="1"/>
</dbReference>
<dbReference type="AlphaFoldDB" id="A0A857CBG6"/>
<dbReference type="GO" id="GO:0005886">
    <property type="term" value="C:plasma membrane"/>
    <property type="evidence" value="ECO:0007669"/>
    <property type="project" value="TreeGrafter"/>
</dbReference>
<dbReference type="RefSeq" id="WP_158195011.1">
    <property type="nucleotide sequence ID" value="NZ_CP046908.1"/>
</dbReference>
<dbReference type="GO" id="GO:0090313">
    <property type="term" value="P:regulation of protein targeting to membrane"/>
    <property type="evidence" value="ECO:0007669"/>
    <property type="project" value="TreeGrafter"/>
</dbReference>
<evidence type="ECO:0000313" key="2">
    <source>
        <dbReference type="Proteomes" id="UP000435648"/>
    </source>
</evidence>
<evidence type="ECO:0000313" key="1">
    <source>
        <dbReference type="EMBL" id="QGZ36167.1"/>
    </source>
</evidence>
<name>A0A857CBG6_9HYPH</name>
<dbReference type="OrthoDB" id="5439561at2"/>
<accession>A0A857CBG6</accession>
<sequence length="593" mass="60250">MKRLVAILLAALVLVAVAAVSGYLLVAREVSRERVEASLSARLGGTLRLAGAPAVSLAQGPALVLGGVRWQGPDGRWTLAAERMIAGIDPAGLFLGEVRLSSFQLDGARLHLAGAVAADGVLAGLGRDLSQVMGAPVTVSGDGISWGASETPRLGAFAFRLSPSGEGGTLRGSVAAGDQTVEFSASLGHRGILTGTASGPVAVSVVSPLASFRMSGALRNPEAARIEGSFDFNTSDLRGLAVRFGKTLVGEASFGALRIAGDGAVDFSRLELDTARLELDGNVGEGRLGFELGRLRPRLEGTLAFEKFDLSAYLGELGSLVGVEDDTPQGDSLRDRPLSGLLQAADIDLRLSATRFIAGPLSGGPSAIALLLRDGDLSLDLSETDVSGGTLEATARLKPAGGDTFDLAADAIADKLDVRQLPPLDVVTMPQSGQLTFRLGRTGKGPTLAAILGNAGGELQLLLENAAYPAGGEALARLAASAGEAGSSAASLVLERLSGHGAMAGQEMRLSDVEALAGKHLLQLAGRLSLADFSLSLRGSLLPRPVAAPSATEGSAAPASAPSQTAAEGIPVLVRGTLARPSLLPDMTGLGAP</sequence>
<dbReference type="KEGG" id="siw:GH266_17730"/>
<dbReference type="PANTHER" id="PTHR30441:SF4">
    <property type="entry name" value="PROTEIN ASMA"/>
    <property type="match status" value="1"/>
</dbReference>
<proteinExistence type="predicted"/>